<gene>
    <name evidence="3" type="ORF">NCGR_LOCUS2585</name>
</gene>
<dbReference type="AlphaFoldDB" id="A0A811M7U9"/>
<dbReference type="PANTHER" id="PTHR33143">
    <property type="entry name" value="F16F4.1 PROTEIN-RELATED"/>
    <property type="match status" value="1"/>
</dbReference>
<comment type="caution">
    <text evidence="3">The sequence shown here is derived from an EMBL/GenBank/DDBJ whole genome shotgun (WGS) entry which is preliminary data.</text>
</comment>
<accession>A0A811M7U9</accession>
<feature type="domain" description="VQ" evidence="2">
    <location>
        <begin position="90"/>
        <end position="116"/>
    </location>
</feature>
<organism evidence="3 4">
    <name type="scientific">Miscanthus lutarioriparius</name>
    <dbReference type="NCBI Taxonomy" id="422564"/>
    <lineage>
        <taxon>Eukaryota</taxon>
        <taxon>Viridiplantae</taxon>
        <taxon>Streptophyta</taxon>
        <taxon>Embryophyta</taxon>
        <taxon>Tracheophyta</taxon>
        <taxon>Spermatophyta</taxon>
        <taxon>Magnoliopsida</taxon>
        <taxon>Liliopsida</taxon>
        <taxon>Poales</taxon>
        <taxon>Poaceae</taxon>
        <taxon>PACMAD clade</taxon>
        <taxon>Panicoideae</taxon>
        <taxon>Andropogonodae</taxon>
        <taxon>Andropogoneae</taxon>
        <taxon>Saccharinae</taxon>
        <taxon>Miscanthus</taxon>
    </lineage>
</organism>
<feature type="compositionally biased region" description="Low complexity" evidence="1">
    <location>
        <begin position="43"/>
        <end position="64"/>
    </location>
</feature>
<sequence>MSPTPTSSPRQPGAGAGAGVARHAAFKVHRDSHSIHKATSPLSSGSGSTNSSVSSSSNAIITSSSHHRPAPAPQPPRRQQQQQQPVIIYTHSPKVIRTNPRDFMSIVQKLTGLDSHGRGAPPPAGRVNSGSVVAAAPQDESSSSSSESCANTTHAAGPPPYVDSQLMPPPPAPPLDAHFMTPDIPLLFATDAAASDLQQLCAPRGLYGQFPPPVDAVAAIGPVMSTNMNSAASNGGAVFSPSMVETVRTFSSYN</sequence>
<proteinExistence type="predicted"/>
<keyword evidence="4" id="KW-1185">Reference proteome</keyword>
<name>A0A811M7U9_9POAL</name>
<dbReference type="Pfam" id="PF05678">
    <property type="entry name" value="VQ"/>
    <property type="match status" value="1"/>
</dbReference>
<dbReference type="Proteomes" id="UP000604825">
    <property type="component" value="Unassembled WGS sequence"/>
</dbReference>
<dbReference type="PANTHER" id="PTHR33143:SF76">
    <property type="entry name" value="VQ MOTIF-CONTAINING PROTEIN 8, CHLOROPLASTIC"/>
    <property type="match status" value="1"/>
</dbReference>
<dbReference type="InterPro" id="IPR039607">
    <property type="entry name" value="VQ_8/17/18/20/21/25"/>
</dbReference>
<dbReference type="EMBL" id="CAJGYO010000001">
    <property type="protein sequence ID" value="CAD6204592.1"/>
    <property type="molecule type" value="Genomic_DNA"/>
</dbReference>
<dbReference type="InterPro" id="IPR008889">
    <property type="entry name" value="VQ"/>
</dbReference>
<protein>
    <recommendedName>
        <fullName evidence="2">VQ domain-containing protein</fullName>
    </recommendedName>
</protein>
<dbReference type="OrthoDB" id="1518325at2759"/>
<evidence type="ECO:0000313" key="4">
    <source>
        <dbReference type="Proteomes" id="UP000604825"/>
    </source>
</evidence>
<dbReference type="GO" id="GO:0005634">
    <property type="term" value="C:nucleus"/>
    <property type="evidence" value="ECO:0007669"/>
    <property type="project" value="TreeGrafter"/>
</dbReference>
<evidence type="ECO:0000259" key="2">
    <source>
        <dbReference type="Pfam" id="PF05678"/>
    </source>
</evidence>
<feature type="compositionally biased region" description="Pro residues" evidence="1">
    <location>
        <begin position="157"/>
        <end position="174"/>
    </location>
</feature>
<evidence type="ECO:0000313" key="3">
    <source>
        <dbReference type="EMBL" id="CAD6204592.1"/>
    </source>
</evidence>
<reference evidence="3" key="1">
    <citation type="submission" date="2020-10" db="EMBL/GenBank/DDBJ databases">
        <authorList>
            <person name="Han B."/>
            <person name="Lu T."/>
            <person name="Zhao Q."/>
            <person name="Huang X."/>
            <person name="Zhao Y."/>
        </authorList>
    </citation>
    <scope>NUCLEOTIDE SEQUENCE</scope>
</reference>
<feature type="compositionally biased region" description="Polar residues" evidence="1">
    <location>
        <begin position="1"/>
        <end position="10"/>
    </location>
</feature>
<feature type="region of interest" description="Disordered" evidence="1">
    <location>
        <begin position="113"/>
        <end position="175"/>
    </location>
</feature>
<feature type="region of interest" description="Disordered" evidence="1">
    <location>
        <begin position="1"/>
        <end position="85"/>
    </location>
</feature>
<evidence type="ECO:0000256" key="1">
    <source>
        <dbReference type="SAM" id="MobiDB-lite"/>
    </source>
</evidence>